<reference evidence="2" key="1">
    <citation type="submission" date="2009-08" db="EMBL/GenBank/DDBJ databases">
        <title>Annotation of Salpingoeca rosetta.</title>
        <authorList>
            <consortium name="The Broad Institute Genome Sequencing Platform"/>
            <person name="Russ C."/>
            <person name="Cuomo C."/>
            <person name="Burger G."/>
            <person name="Gray M.W."/>
            <person name="Holland P.W.H."/>
            <person name="King N."/>
            <person name="Lang F.B.F."/>
            <person name="Roger A.J."/>
            <person name="Ruiz-Trillo I."/>
            <person name="Young S.K."/>
            <person name="Zeng Q."/>
            <person name="Gargeya S."/>
            <person name="Alvarado L."/>
            <person name="Berlin A."/>
            <person name="Chapman S.B."/>
            <person name="Chen Z."/>
            <person name="Freedman E."/>
            <person name="Gellesch M."/>
            <person name="Goldberg J."/>
            <person name="Griggs A."/>
            <person name="Gujja S."/>
            <person name="Heilman E."/>
            <person name="Heiman D."/>
            <person name="Howarth C."/>
            <person name="Mehta T."/>
            <person name="Neiman D."/>
            <person name="Pearson M."/>
            <person name="Roberts A."/>
            <person name="Saif S."/>
            <person name="Shea T."/>
            <person name="Shenoy N."/>
            <person name="Sisk P."/>
            <person name="Stolte C."/>
            <person name="Sykes S."/>
            <person name="White J."/>
            <person name="Yandava C."/>
            <person name="Haas B."/>
            <person name="Nusbaum C."/>
            <person name="Birren B."/>
        </authorList>
    </citation>
    <scope>NUCLEOTIDE SEQUENCE [LARGE SCALE GENOMIC DNA]</scope>
    <source>
        <strain evidence="2">ATCC 50818</strain>
    </source>
</reference>
<dbReference type="GO" id="GO:0006402">
    <property type="term" value="P:mRNA catabolic process"/>
    <property type="evidence" value="ECO:0007669"/>
    <property type="project" value="InterPro"/>
</dbReference>
<keyword evidence="3" id="KW-1185">Reference proteome</keyword>
<protein>
    <submittedName>
        <fullName evidence="2">Cell differentiation protein rcd1</fullName>
    </submittedName>
</protein>
<accession>F2U8K3</accession>
<sequence length="236" mass="25593">MPYQKRGGGRGGGDGRQQQQKQDSQHLGDGFDQGPGPHGGHGGGGRSGGHLSEQALITLIQDIQDLRKREDAMATLSKHRDSVKKLAVLLWHSFGIIPILVDEVISVYEHLCPEEGLQCTASSPRDPHSCSAPPPVPRPAAFSLPSPMVHALAQSPSGRLLKHVVRCYHRLSDNPRARDALRSCLPDKLRDGTIENTLRSQKDEQTLAFLQKLLVNLGLASPSTVPALPTQQQQAQ</sequence>
<dbReference type="GeneID" id="16075115"/>
<dbReference type="InterPro" id="IPR007216">
    <property type="entry name" value="CNOT9"/>
</dbReference>
<dbReference type="AlphaFoldDB" id="F2U8K3"/>
<dbReference type="InterPro" id="IPR011989">
    <property type="entry name" value="ARM-like"/>
</dbReference>
<evidence type="ECO:0000313" key="3">
    <source>
        <dbReference type="Proteomes" id="UP000007799"/>
    </source>
</evidence>
<dbReference type="Proteomes" id="UP000007799">
    <property type="component" value="Unassembled WGS sequence"/>
</dbReference>
<dbReference type="FunCoup" id="F2U8K3">
    <property type="interactions" value="1201"/>
</dbReference>
<organism evidence="3">
    <name type="scientific">Salpingoeca rosetta (strain ATCC 50818 / BSB-021)</name>
    <dbReference type="NCBI Taxonomy" id="946362"/>
    <lineage>
        <taxon>Eukaryota</taxon>
        <taxon>Choanoflagellata</taxon>
        <taxon>Craspedida</taxon>
        <taxon>Salpingoecidae</taxon>
        <taxon>Salpingoeca</taxon>
    </lineage>
</organism>
<dbReference type="eggNOG" id="KOG3036">
    <property type="taxonomic scope" value="Eukaryota"/>
</dbReference>
<dbReference type="PANTHER" id="PTHR12262">
    <property type="entry name" value="CCR4-NOT TRANSCRIPTION COMPLEX SUBUNIT 9"/>
    <property type="match status" value="1"/>
</dbReference>
<dbReference type="Gene3D" id="1.25.10.10">
    <property type="entry name" value="Leucine-rich Repeat Variant"/>
    <property type="match status" value="2"/>
</dbReference>
<dbReference type="GO" id="GO:0030014">
    <property type="term" value="C:CCR4-NOT complex"/>
    <property type="evidence" value="ECO:0007669"/>
    <property type="project" value="InterPro"/>
</dbReference>
<feature type="compositionally biased region" description="Gly residues" evidence="1">
    <location>
        <begin position="31"/>
        <end position="48"/>
    </location>
</feature>
<dbReference type="InParanoid" id="F2U8K3"/>
<feature type="region of interest" description="Disordered" evidence="1">
    <location>
        <begin position="1"/>
        <end position="50"/>
    </location>
</feature>
<dbReference type="KEGG" id="sre:PTSG_04440"/>
<evidence type="ECO:0000313" key="2">
    <source>
        <dbReference type="EMBL" id="EGD72711.1"/>
    </source>
</evidence>
<dbReference type="EMBL" id="GL832964">
    <property type="protein sequence ID" value="EGD72711.1"/>
    <property type="molecule type" value="Genomic_DNA"/>
</dbReference>
<evidence type="ECO:0000256" key="1">
    <source>
        <dbReference type="SAM" id="MobiDB-lite"/>
    </source>
</evidence>
<dbReference type="STRING" id="946362.F2U8K3"/>
<feature type="compositionally biased region" description="Low complexity" evidence="1">
    <location>
        <begin position="16"/>
        <end position="30"/>
    </location>
</feature>
<name>F2U8K3_SALR5</name>
<dbReference type="RefSeq" id="XP_004994534.1">
    <property type="nucleotide sequence ID" value="XM_004994477.1"/>
</dbReference>
<dbReference type="Pfam" id="PF04078">
    <property type="entry name" value="Rcd1"/>
    <property type="match status" value="2"/>
</dbReference>
<dbReference type="OrthoDB" id="1183224at2759"/>
<proteinExistence type="predicted"/>
<gene>
    <name evidence="2" type="ORF">PTSG_04440</name>
</gene>